<comment type="subcellular location">
    <subcellularLocation>
        <location evidence="1 6">Membrane</location>
        <topology evidence="1 6">Multi-pass membrane protein</topology>
    </subcellularLocation>
</comment>
<evidence type="ECO:0000256" key="5">
    <source>
        <dbReference type="ARBA" id="ARBA00023136"/>
    </source>
</evidence>
<dbReference type="Proteomes" id="UP001634007">
    <property type="component" value="Unassembled WGS sequence"/>
</dbReference>
<dbReference type="EMBL" id="JBJKBG010000007">
    <property type="protein sequence ID" value="KAL3729659.1"/>
    <property type="molecule type" value="Genomic_DNA"/>
</dbReference>
<proteinExistence type="inferred from homology"/>
<dbReference type="SUPFAM" id="SSF103481">
    <property type="entry name" value="Multidrug resistance efflux transporter EmrE"/>
    <property type="match status" value="2"/>
</dbReference>
<evidence type="ECO:0000313" key="9">
    <source>
        <dbReference type="EMBL" id="KAL3729659.1"/>
    </source>
</evidence>
<dbReference type="PANTHER" id="PTHR31218">
    <property type="entry name" value="WAT1-RELATED PROTEIN"/>
    <property type="match status" value="1"/>
</dbReference>
<evidence type="ECO:0000256" key="3">
    <source>
        <dbReference type="ARBA" id="ARBA00022692"/>
    </source>
</evidence>
<keyword evidence="4 6" id="KW-1133">Transmembrane helix</keyword>
<name>A0ABD3JTY2_EUCGL</name>
<dbReference type="InterPro" id="IPR030184">
    <property type="entry name" value="WAT1-related"/>
</dbReference>
<comment type="similarity">
    <text evidence="2 6">Belongs to the drug/metabolite transporter (DMT) superfamily. Plant drug/metabolite exporter (P-DME) (TC 2.A.7.4) family.</text>
</comment>
<sequence length="405" mass="44079">MAMCRLFEATHEMKAALMMVVVQVAFGGINILYKLTVSNGMNLSVVIAYRFMFATTVLAPLAFFLERKSRPKITWTVLVQAFFCALLGGSMGQNLYLASLSMTSATYASAMANLVPAVTFVLAVSLGLEKVRVRTVAGKAKAAGTLMGIGGAMLLTFYKGAEVNLWSTHVNLLRHVAATRRGQVGSSDLLLGSLLAVASCFCYASWLIIQAKMSEGFPYQYTSTALMTFLGSIQATVYALCRERDWSQWKLGWNIRLLTVSYAGIVASGLCYTLIVWCVRMRGPVFVSVFNPLMLVTVALVGSMVLDEKLHMGSILGSGLIVLGLYAVLWGKRKEDKKTNQLAPLSGPSESKSIEIVVASPNENDIKEGDDVREPSQMESGVTKESLEEKRGEEADQVERATDLV</sequence>
<feature type="transmembrane region" description="Helical" evidence="6">
    <location>
        <begin position="77"/>
        <end position="96"/>
    </location>
</feature>
<feature type="transmembrane region" description="Helical" evidence="6">
    <location>
        <begin position="260"/>
        <end position="279"/>
    </location>
</feature>
<protein>
    <recommendedName>
        <fullName evidence="6">WAT1-related protein</fullName>
    </recommendedName>
</protein>
<reference evidence="9 10" key="1">
    <citation type="submission" date="2024-11" db="EMBL/GenBank/DDBJ databases">
        <title>Chromosome-level genome assembly of Eucalyptus globulus Labill. provides insights into its genome evolution.</title>
        <authorList>
            <person name="Li X."/>
        </authorList>
    </citation>
    <scope>NUCLEOTIDE SEQUENCE [LARGE SCALE GENOMIC DNA]</scope>
    <source>
        <strain evidence="9">CL2024</strain>
        <tissue evidence="9">Fresh tender leaves</tissue>
    </source>
</reference>
<feature type="transmembrane region" description="Helical" evidence="6">
    <location>
        <begin position="140"/>
        <end position="158"/>
    </location>
</feature>
<dbReference type="Pfam" id="PF00892">
    <property type="entry name" value="EamA"/>
    <property type="match status" value="2"/>
</dbReference>
<evidence type="ECO:0000256" key="7">
    <source>
        <dbReference type="SAM" id="MobiDB-lite"/>
    </source>
</evidence>
<feature type="domain" description="EamA" evidence="8">
    <location>
        <begin position="191"/>
        <end position="329"/>
    </location>
</feature>
<evidence type="ECO:0000313" key="10">
    <source>
        <dbReference type="Proteomes" id="UP001634007"/>
    </source>
</evidence>
<feature type="transmembrane region" description="Helical" evidence="6">
    <location>
        <begin position="189"/>
        <end position="209"/>
    </location>
</feature>
<evidence type="ECO:0000256" key="1">
    <source>
        <dbReference type="ARBA" id="ARBA00004141"/>
    </source>
</evidence>
<dbReference type="InterPro" id="IPR000620">
    <property type="entry name" value="EamA_dom"/>
</dbReference>
<organism evidence="9 10">
    <name type="scientific">Eucalyptus globulus</name>
    <name type="common">Tasmanian blue gum</name>
    <dbReference type="NCBI Taxonomy" id="34317"/>
    <lineage>
        <taxon>Eukaryota</taxon>
        <taxon>Viridiplantae</taxon>
        <taxon>Streptophyta</taxon>
        <taxon>Embryophyta</taxon>
        <taxon>Tracheophyta</taxon>
        <taxon>Spermatophyta</taxon>
        <taxon>Magnoliopsida</taxon>
        <taxon>eudicotyledons</taxon>
        <taxon>Gunneridae</taxon>
        <taxon>Pentapetalae</taxon>
        <taxon>rosids</taxon>
        <taxon>malvids</taxon>
        <taxon>Myrtales</taxon>
        <taxon>Myrtaceae</taxon>
        <taxon>Myrtoideae</taxon>
        <taxon>Eucalypteae</taxon>
        <taxon>Eucalyptus</taxon>
    </lineage>
</organism>
<keyword evidence="3 6" id="KW-0812">Transmembrane</keyword>
<dbReference type="GO" id="GO:0016020">
    <property type="term" value="C:membrane"/>
    <property type="evidence" value="ECO:0007669"/>
    <property type="project" value="UniProtKB-SubCell"/>
</dbReference>
<accession>A0ABD3JTY2</accession>
<feature type="transmembrane region" description="Helical" evidence="6">
    <location>
        <begin position="15"/>
        <end position="35"/>
    </location>
</feature>
<feature type="transmembrane region" description="Helical" evidence="6">
    <location>
        <begin position="286"/>
        <end position="306"/>
    </location>
</feature>
<evidence type="ECO:0000256" key="6">
    <source>
        <dbReference type="RuleBase" id="RU363077"/>
    </source>
</evidence>
<evidence type="ECO:0000256" key="2">
    <source>
        <dbReference type="ARBA" id="ARBA00007635"/>
    </source>
</evidence>
<evidence type="ECO:0000256" key="4">
    <source>
        <dbReference type="ARBA" id="ARBA00022989"/>
    </source>
</evidence>
<feature type="domain" description="EamA" evidence="8">
    <location>
        <begin position="14"/>
        <end position="155"/>
    </location>
</feature>
<feature type="transmembrane region" description="Helical" evidence="6">
    <location>
        <begin position="47"/>
        <end position="65"/>
    </location>
</feature>
<feature type="compositionally biased region" description="Basic and acidic residues" evidence="7">
    <location>
        <begin position="364"/>
        <end position="376"/>
    </location>
</feature>
<keyword evidence="10" id="KW-1185">Reference proteome</keyword>
<keyword evidence="5 6" id="KW-0472">Membrane</keyword>
<dbReference type="InterPro" id="IPR037185">
    <property type="entry name" value="EmrE-like"/>
</dbReference>
<feature type="transmembrane region" description="Helical" evidence="6">
    <location>
        <begin position="312"/>
        <end position="331"/>
    </location>
</feature>
<evidence type="ECO:0000259" key="8">
    <source>
        <dbReference type="Pfam" id="PF00892"/>
    </source>
</evidence>
<feature type="region of interest" description="Disordered" evidence="7">
    <location>
        <begin position="361"/>
        <end position="405"/>
    </location>
</feature>
<comment type="caution">
    <text evidence="9">The sequence shown here is derived from an EMBL/GenBank/DDBJ whole genome shotgun (WGS) entry which is preliminary data.</text>
</comment>
<feature type="compositionally biased region" description="Basic and acidic residues" evidence="7">
    <location>
        <begin position="385"/>
        <end position="405"/>
    </location>
</feature>
<gene>
    <name evidence="9" type="ORF">ACJRO7_026743</name>
</gene>
<feature type="transmembrane region" description="Helical" evidence="6">
    <location>
        <begin position="108"/>
        <end position="128"/>
    </location>
</feature>
<dbReference type="AlphaFoldDB" id="A0ABD3JTY2"/>